<sequence length="739" mass="77898">MIPHRPMPIAGGVGGMPMSVGTGMTAGVTSEMGTASDGMHPQVHLQTPGQSHPSHFRPHQGHQPGAAGVTGLNARANAQGGVYHPHPHQALAQEQHHVQQGIPPQLQHPSGSGQHGPQIHQLPQINQHSNPHAQPHASLNGISSPHPSSAGVSTPPNAANQGQTMMIGRVPSAAGAQVLSASVPTHQSGAVPNHFAPQRRASGQLEHSNADSNGFGQAVPGSAQTQPRGSAHQNAVRLNGSLPDDHSSHTRAVGTLGAPPRGLPIAPAGQVHTPPESGVMRMLQYSEALAAGPERDTMEYWQDWAKEFYASNGVFHYVLWNPTSREQKAFEVPTSVLPRYMLTNYTSGMKGASLHLEAPREYVAGVTRFPSSSSPFATNSPAFATKFSLHLEPSSAVTHLVQCDRAIIMQYFSSGWQIQQIGAFRAALVPAPRLVPVQAGSEGPHRYEVRLRLESFDYSCISHTSYLSHGMLSPVKMEQSIPKETIQAILAAHGISDSNAAGEMDSKGGLGAKTSKKPMRKQSSAASKKEEKDRGKAEGAGATAALVKEEDKDSNGTKNESRDDETTSGAPGSNSFFVSVEKLDLPESPVNEYGITLRAMRCLEITESVCHLRALMDFTQHENIGPLEGLRKLAQQFREQQRMSSAGGSAGSNYALLPAAAINADASSHPDPTASGEADAGAGIGGQIADNAANKRKGAPGEAAGGNANAGRLNLSRSSTQQGSNASPKQVSSPIKRQR</sequence>
<dbReference type="EMBL" id="CCYA01000243">
    <property type="protein sequence ID" value="CEH14597.1"/>
    <property type="molecule type" value="Genomic_DNA"/>
</dbReference>
<feature type="region of interest" description="Disordered" evidence="1">
    <location>
        <begin position="200"/>
        <end position="275"/>
    </location>
</feature>
<feature type="compositionally biased region" description="Basic and acidic residues" evidence="1">
    <location>
        <begin position="547"/>
        <end position="565"/>
    </location>
</feature>
<accession>A0A0P1BF27</accession>
<keyword evidence="3" id="KW-1185">Reference proteome</keyword>
<dbReference type="OrthoDB" id="774557at2759"/>
<feature type="compositionally biased region" description="Low complexity" evidence="1">
    <location>
        <begin position="700"/>
        <end position="711"/>
    </location>
</feature>
<feature type="compositionally biased region" description="Polar residues" evidence="1">
    <location>
        <begin position="715"/>
        <end position="739"/>
    </location>
</feature>
<feature type="region of interest" description="Disordered" evidence="1">
    <location>
        <begin position="92"/>
        <end position="162"/>
    </location>
</feature>
<proteinExistence type="predicted"/>
<dbReference type="InterPro" id="IPR029005">
    <property type="entry name" value="LIM-bd/SEUSS"/>
</dbReference>
<dbReference type="Proteomes" id="UP000054845">
    <property type="component" value="Unassembled WGS sequence"/>
</dbReference>
<feature type="compositionally biased region" description="Polar residues" evidence="1">
    <location>
        <begin position="205"/>
        <end position="215"/>
    </location>
</feature>
<feature type="compositionally biased region" description="Polar residues" evidence="1">
    <location>
        <begin position="222"/>
        <end position="233"/>
    </location>
</feature>
<organism evidence="2 3">
    <name type="scientific">Ceraceosorus bombacis</name>
    <dbReference type="NCBI Taxonomy" id="401625"/>
    <lineage>
        <taxon>Eukaryota</taxon>
        <taxon>Fungi</taxon>
        <taxon>Dikarya</taxon>
        <taxon>Basidiomycota</taxon>
        <taxon>Ustilaginomycotina</taxon>
        <taxon>Exobasidiomycetes</taxon>
        <taxon>Ceraceosorales</taxon>
        <taxon>Ceraceosoraceae</taxon>
        <taxon>Ceraceosorus</taxon>
    </lineage>
</organism>
<dbReference type="Pfam" id="PF01803">
    <property type="entry name" value="LIM_bind"/>
    <property type="match status" value="1"/>
</dbReference>
<dbReference type="PANTHER" id="PTHR10378">
    <property type="entry name" value="LIM DOMAIN-BINDING PROTEIN"/>
    <property type="match status" value="1"/>
</dbReference>
<evidence type="ECO:0000256" key="1">
    <source>
        <dbReference type="SAM" id="MobiDB-lite"/>
    </source>
</evidence>
<evidence type="ECO:0000313" key="3">
    <source>
        <dbReference type="Proteomes" id="UP000054845"/>
    </source>
</evidence>
<dbReference type="STRING" id="401625.A0A0P1BF27"/>
<feature type="compositionally biased region" description="Polar residues" evidence="1">
    <location>
        <begin position="44"/>
        <end position="53"/>
    </location>
</feature>
<feature type="compositionally biased region" description="Low complexity" evidence="1">
    <location>
        <begin position="674"/>
        <end position="692"/>
    </location>
</feature>
<evidence type="ECO:0000313" key="2">
    <source>
        <dbReference type="EMBL" id="CEH14597.1"/>
    </source>
</evidence>
<feature type="compositionally biased region" description="Basic and acidic residues" evidence="1">
    <location>
        <begin position="527"/>
        <end position="537"/>
    </location>
</feature>
<dbReference type="AlphaFoldDB" id="A0A0P1BF27"/>
<feature type="compositionally biased region" description="Polar residues" evidence="1">
    <location>
        <begin position="121"/>
        <end position="132"/>
    </location>
</feature>
<feature type="region of interest" description="Disordered" evidence="1">
    <location>
        <begin position="498"/>
        <end position="575"/>
    </location>
</feature>
<name>A0A0P1BF27_9BASI</name>
<feature type="region of interest" description="Disordered" evidence="1">
    <location>
        <begin position="32"/>
        <end position="69"/>
    </location>
</feature>
<feature type="compositionally biased region" description="Polar residues" evidence="1">
    <location>
        <begin position="140"/>
        <end position="162"/>
    </location>
</feature>
<reference evidence="2 3" key="1">
    <citation type="submission" date="2014-09" db="EMBL/GenBank/DDBJ databases">
        <authorList>
            <person name="Magalhaes I.L.F."/>
            <person name="Oliveira U."/>
            <person name="Santos F.R."/>
            <person name="Vidigal T.H.D.A."/>
            <person name="Brescovit A.D."/>
            <person name="Santos A.J."/>
        </authorList>
    </citation>
    <scope>NUCLEOTIDE SEQUENCE [LARGE SCALE GENOMIC DNA]</scope>
</reference>
<protein>
    <submittedName>
        <fullName evidence="2">Uncharacterized protein</fullName>
    </submittedName>
</protein>
<feature type="region of interest" description="Disordered" evidence="1">
    <location>
        <begin position="665"/>
        <end position="739"/>
    </location>
</feature>